<evidence type="ECO:0000259" key="1">
    <source>
        <dbReference type="PROSITE" id="PS50181"/>
    </source>
</evidence>
<sequence>MARKMSAGEVCGTAELGFGISASPAMSWLPDNVMLEVLSFLSVQDLIRSGRVCKRWKRLVMDKSLWRHVDLTPYKLNSKILWHLVRRWLGTSLQTLKVKGLLNSVNKQEFLTPAILQVIEKRYTSLEKLHLEEINLRSLIYECFPSSLKTLELYHCEIPMTWFRTSPSKNKTFPNLENLVLKNVSSFTNHHLETICKQSSLKTLYLSGIYRVTDIGIQKAVPYLKGLEHLKLHDGDITDITLHLIGCHLKRLRTLALINFRSLTDAGLSCLSDIKTLEKLWLEYCFHLTSNCIIAVCVGLPSLGYLNLNGIIFEGQGVDEIKKSLPNCRITNFFSDVDTIFKL</sequence>
<dbReference type="InterPro" id="IPR001810">
    <property type="entry name" value="F-box_dom"/>
</dbReference>
<accession>A0A8C5N5H8</accession>
<dbReference type="PROSITE" id="PS50181">
    <property type="entry name" value="FBOX"/>
    <property type="match status" value="1"/>
</dbReference>
<dbReference type="SMART" id="SM00256">
    <property type="entry name" value="FBOX"/>
    <property type="match status" value="1"/>
</dbReference>
<organism evidence="2 3">
    <name type="scientific">Leptobrachium leishanense</name>
    <name type="common">Leishan spiny toad</name>
    <dbReference type="NCBI Taxonomy" id="445787"/>
    <lineage>
        <taxon>Eukaryota</taxon>
        <taxon>Metazoa</taxon>
        <taxon>Chordata</taxon>
        <taxon>Craniata</taxon>
        <taxon>Vertebrata</taxon>
        <taxon>Euteleostomi</taxon>
        <taxon>Amphibia</taxon>
        <taxon>Batrachia</taxon>
        <taxon>Anura</taxon>
        <taxon>Pelobatoidea</taxon>
        <taxon>Megophryidae</taxon>
        <taxon>Leptobrachium</taxon>
    </lineage>
</organism>
<reference evidence="2" key="2">
    <citation type="submission" date="2025-09" db="UniProtKB">
        <authorList>
            <consortium name="Ensembl"/>
        </authorList>
    </citation>
    <scope>IDENTIFICATION</scope>
</reference>
<dbReference type="PANTHER" id="PTHR16134:SF119">
    <property type="entry name" value="AT02038P-RELATED"/>
    <property type="match status" value="1"/>
</dbReference>
<dbReference type="OrthoDB" id="3219396at2759"/>
<dbReference type="Proteomes" id="UP000694569">
    <property type="component" value="Unplaced"/>
</dbReference>
<evidence type="ECO:0000313" key="3">
    <source>
        <dbReference type="Proteomes" id="UP000694569"/>
    </source>
</evidence>
<dbReference type="Ensembl" id="ENSLLET00000023415.1">
    <property type="protein sequence ID" value="ENSLLEP00000022548.1"/>
    <property type="gene ID" value="ENSLLEG00000014310.1"/>
</dbReference>
<name>A0A8C5N5H8_9ANUR</name>
<dbReference type="InterPro" id="IPR032675">
    <property type="entry name" value="LRR_dom_sf"/>
</dbReference>
<dbReference type="PANTHER" id="PTHR16134">
    <property type="entry name" value="F-BOX/TPR REPEAT PROTEIN POF3"/>
    <property type="match status" value="1"/>
</dbReference>
<dbReference type="Gene3D" id="3.80.10.10">
    <property type="entry name" value="Ribonuclease Inhibitor"/>
    <property type="match status" value="1"/>
</dbReference>
<evidence type="ECO:0000313" key="2">
    <source>
        <dbReference type="Ensembl" id="ENSLLEP00000022548.1"/>
    </source>
</evidence>
<dbReference type="AlphaFoldDB" id="A0A8C5N5H8"/>
<dbReference type="SUPFAM" id="SSF52047">
    <property type="entry name" value="RNI-like"/>
    <property type="match status" value="1"/>
</dbReference>
<dbReference type="InterPro" id="IPR006553">
    <property type="entry name" value="Leu-rich_rpt_Cys-con_subtyp"/>
</dbReference>
<dbReference type="CDD" id="cd22123">
    <property type="entry name" value="F-box_FBXL12"/>
    <property type="match status" value="1"/>
</dbReference>
<reference evidence="2" key="1">
    <citation type="submission" date="2025-08" db="UniProtKB">
        <authorList>
            <consortium name="Ensembl"/>
        </authorList>
    </citation>
    <scope>IDENTIFICATION</scope>
</reference>
<dbReference type="SMART" id="SM00367">
    <property type="entry name" value="LRR_CC"/>
    <property type="match status" value="3"/>
</dbReference>
<proteinExistence type="predicted"/>
<dbReference type="Pfam" id="PF12937">
    <property type="entry name" value="F-box-like"/>
    <property type="match status" value="1"/>
</dbReference>
<dbReference type="GeneTree" id="ENSGT00390000003354"/>
<protein>
    <recommendedName>
        <fullName evidence="1">F-box domain-containing protein</fullName>
    </recommendedName>
</protein>
<keyword evidence="3" id="KW-1185">Reference proteome</keyword>
<feature type="domain" description="F-box" evidence="1">
    <location>
        <begin position="23"/>
        <end position="69"/>
    </location>
</feature>